<organism evidence="2">
    <name type="scientific">marine metagenome</name>
    <dbReference type="NCBI Taxonomy" id="408172"/>
    <lineage>
        <taxon>unclassified sequences</taxon>
        <taxon>metagenomes</taxon>
        <taxon>ecological metagenomes</taxon>
    </lineage>
</organism>
<dbReference type="InterPro" id="IPR008757">
    <property type="entry name" value="Peptidase_M6-like_domain"/>
</dbReference>
<dbReference type="EMBL" id="UINC01005768">
    <property type="protein sequence ID" value="SVA23424.1"/>
    <property type="molecule type" value="Genomic_DNA"/>
</dbReference>
<dbReference type="NCBIfam" id="TIGR03296">
    <property type="entry name" value="M6dom_TIGR03296"/>
    <property type="match status" value="1"/>
</dbReference>
<dbReference type="Pfam" id="PF05547">
    <property type="entry name" value="Peptidase_M6"/>
    <property type="match status" value="1"/>
</dbReference>
<dbReference type="AlphaFoldDB" id="A0A381U5Z3"/>
<accession>A0A381U5Z3</accession>
<sequence>MSMNVARAAVAAAVLMMGVWANLNPEIIDDWIDAEIAEQADDPIDLVGLQSDERWLVLRVQFPDRSFSQDKADSMLGGENSAADYIEQISGGTSTLSVTMQGGVWTAPHAEGHWGADASDERDIGATALVEEACKAMLEGQDLSNWDFNGDGSVDRLLVLHSGRAQETGGGANSLWSHMSWLDEALPLGEWSVNHYTMASLDSGIGTVVHEMLHQMGALDLYDVHSELPSSNWNGLGDWDIMASGNWNGNGDIPALPGSATLDLIGAHRSISVNPLVGGSFEMSPVSAGGQPLSIEIAPGETLWVTFRGDIGFDAALPGHGILVEHQDENNGNSFDNLVNTDPDTAWVKIIEADGDAALERGRDTGSLGDVFSEADIFGSDGMIIRDNRGRMVQWTATVESLGENTATVLIQPSGQSDLDVLTPRNPIQLISGESSYAQVTTSQPCTLEVSLSWTQGDGQIQPDYIDIPSGTYQVEILHSPDGPSDHGSLRGTIGCEGESLTDIDLDWFRVGHRLGTTQLEAIIAWDSTSTVHITPDYEGDGERTYSISVEGAADRIASATSPITLSAGDSISLDIDPAGLLEPGMLARGELVLSDSNGIEQRIPLLLEAESPFSGNGWLAWLSQPSNGLLVISALVAISIVSGGRADVVKPPPRTE</sequence>
<protein>
    <recommendedName>
        <fullName evidence="1">Peptidase M6-like domain-containing protein</fullName>
    </recommendedName>
</protein>
<dbReference type="PANTHER" id="PTHR41775:SF1">
    <property type="entry name" value="PEPTIDASE M6-LIKE DOMAIN-CONTAINING PROTEIN"/>
    <property type="match status" value="1"/>
</dbReference>
<proteinExistence type="predicted"/>
<dbReference type="GO" id="GO:0006508">
    <property type="term" value="P:proteolysis"/>
    <property type="evidence" value="ECO:0007669"/>
    <property type="project" value="InterPro"/>
</dbReference>
<reference evidence="2" key="1">
    <citation type="submission" date="2018-05" db="EMBL/GenBank/DDBJ databases">
        <authorList>
            <person name="Lanie J.A."/>
            <person name="Ng W.-L."/>
            <person name="Kazmierczak K.M."/>
            <person name="Andrzejewski T.M."/>
            <person name="Davidsen T.M."/>
            <person name="Wayne K.J."/>
            <person name="Tettelin H."/>
            <person name="Glass J.I."/>
            <person name="Rusch D."/>
            <person name="Podicherti R."/>
            <person name="Tsui H.-C.T."/>
            <person name="Winkler M.E."/>
        </authorList>
    </citation>
    <scope>NUCLEOTIDE SEQUENCE</scope>
</reference>
<name>A0A381U5Z3_9ZZZZ</name>
<gene>
    <name evidence="2" type="ORF">METZ01_LOCUS76278</name>
</gene>
<dbReference type="GO" id="GO:0008233">
    <property type="term" value="F:peptidase activity"/>
    <property type="evidence" value="ECO:0007669"/>
    <property type="project" value="InterPro"/>
</dbReference>
<dbReference type="PANTHER" id="PTHR41775">
    <property type="entry name" value="SECRETED PROTEIN-RELATED"/>
    <property type="match status" value="1"/>
</dbReference>
<evidence type="ECO:0000313" key="2">
    <source>
        <dbReference type="EMBL" id="SVA23424.1"/>
    </source>
</evidence>
<evidence type="ECO:0000259" key="1">
    <source>
        <dbReference type="Pfam" id="PF05547"/>
    </source>
</evidence>
<feature type="domain" description="Peptidase M6-like" evidence="1">
    <location>
        <begin position="80"/>
        <end position="251"/>
    </location>
</feature>